<dbReference type="EMBL" id="MLQQ01000044">
    <property type="protein sequence ID" value="OIJ09414.1"/>
    <property type="molecule type" value="Genomic_DNA"/>
</dbReference>
<evidence type="ECO:0000313" key="2">
    <source>
        <dbReference type="EMBL" id="OIJ09414.1"/>
    </source>
</evidence>
<feature type="transmembrane region" description="Helical" evidence="1">
    <location>
        <begin position="12"/>
        <end position="29"/>
    </location>
</feature>
<evidence type="ECO:0000313" key="3">
    <source>
        <dbReference type="Proteomes" id="UP000180098"/>
    </source>
</evidence>
<proteinExistence type="predicted"/>
<reference evidence="2 3" key="1">
    <citation type="submission" date="2016-10" db="EMBL/GenBank/DDBJ databases">
        <title>Draft genome sequences of four alkaliphilic bacteria belonging to the Anaerobacillus genus.</title>
        <authorList>
            <person name="Bassil N.M."/>
            <person name="Lloyd J.R."/>
        </authorList>
    </citation>
    <scope>NUCLEOTIDE SEQUENCE [LARGE SCALE GENOMIC DNA]</scope>
    <source>
        <strain evidence="2 3">DSM 15340</strain>
    </source>
</reference>
<keyword evidence="3" id="KW-1185">Reference proteome</keyword>
<organism evidence="2 3">
    <name type="scientific">Anaerobacillus arseniciselenatis</name>
    <dbReference type="NCBI Taxonomy" id="85682"/>
    <lineage>
        <taxon>Bacteria</taxon>
        <taxon>Bacillati</taxon>
        <taxon>Bacillota</taxon>
        <taxon>Bacilli</taxon>
        <taxon>Bacillales</taxon>
        <taxon>Bacillaceae</taxon>
        <taxon>Anaerobacillus</taxon>
    </lineage>
</organism>
<keyword evidence="1" id="KW-0812">Transmembrane</keyword>
<dbReference type="RefSeq" id="WP_071314439.1">
    <property type="nucleotide sequence ID" value="NZ_MLQQ01000044.1"/>
</dbReference>
<keyword evidence="1" id="KW-1133">Transmembrane helix</keyword>
<keyword evidence="1" id="KW-0472">Membrane</keyword>
<sequence>MVNVLNSNSYIQLVGFISSLITIISFFAGSDGIEVNNDITNNVNNHQEVNITENNGTINVHIENNTNITIIKSCGGEKEVIIEEKQSIKEDNFNEKNPLLDVDFSAGERT</sequence>
<name>A0A1S2LAS0_9BACI</name>
<gene>
    <name evidence="2" type="ORF">BKP35_16290</name>
</gene>
<dbReference type="AlphaFoldDB" id="A0A1S2LAS0"/>
<dbReference type="Proteomes" id="UP000180098">
    <property type="component" value="Unassembled WGS sequence"/>
</dbReference>
<accession>A0A1S2LAS0</accession>
<evidence type="ECO:0000256" key="1">
    <source>
        <dbReference type="SAM" id="Phobius"/>
    </source>
</evidence>
<protein>
    <submittedName>
        <fullName evidence="2">Uncharacterized protein</fullName>
    </submittedName>
</protein>
<comment type="caution">
    <text evidence="2">The sequence shown here is derived from an EMBL/GenBank/DDBJ whole genome shotgun (WGS) entry which is preliminary data.</text>
</comment>